<organism evidence="2 3">
    <name type="scientific">Brumicola blandensis</name>
    <dbReference type="NCBI Taxonomy" id="3075611"/>
    <lineage>
        <taxon>Bacteria</taxon>
        <taxon>Pseudomonadati</taxon>
        <taxon>Pseudomonadota</taxon>
        <taxon>Gammaproteobacteria</taxon>
        <taxon>Alteromonadales</taxon>
        <taxon>Alteromonadaceae</taxon>
        <taxon>Brumicola</taxon>
    </lineage>
</organism>
<accession>A0AAW8R050</accession>
<feature type="domain" description="Transposase IS200-like" evidence="1">
    <location>
        <begin position="9"/>
        <end position="125"/>
    </location>
</feature>
<dbReference type="Proteomes" id="UP001249020">
    <property type="component" value="Unassembled WGS sequence"/>
</dbReference>
<name>A0AAW8R050_9ALTE</name>
<sequence>MARPRRLGLKGISQHIIQRGNNRQLCFTREFDRVAYISWLKEYSTKYNVAIHAWVLMSNHVHLLCTPFADNNGVSKMMQSLGRKYVRYFNDNHQQTGTLWEGRFKASLVCSDSYMLSVYRYIELNPVRANMVSSPAQYKWSSYHFNAHGRHSELCQPHDIYLNLGCDSTARQRSYRKLFESSLSDAMTMKIRSSVNRELVMGDEKFKAHVQNLSGVKLKSTRIGRPPKN</sequence>
<dbReference type="Pfam" id="PF01797">
    <property type="entry name" value="Y1_Tnp"/>
    <property type="match status" value="1"/>
</dbReference>
<dbReference type="GO" id="GO:0006313">
    <property type="term" value="P:DNA transposition"/>
    <property type="evidence" value="ECO:0007669"/>
    <property type="project" value="InterPro"/>
</dbReference>
<dbReference type="GO" id="GO:0004803">
    <property type="term" value="F:transposase activity"/>
    <property type="evidence" value="ECO:0007669"/>
    <property type="project" value="InterPro"/>
</dbReference>
<reference evidence="2 3" key="1">
    <citation type="submission" date="2023-09" db="EMBL/GenBank/DDBJ databases">
        <authorList>
            <person name="Rey-Velasco X."/>
        </authorList>
    </citation>
    <scope>NUCLEOTIDE SEQUENCE [LARGE SCALE GENOMIC DNA]</scope>
    <source>
        <strain evidence="2 3">W409</strain>
    </source>
</reference>
<keyword evidence="3" id="KW-1185">Reference proteome</keyword>
<dbReference type="AlphaFoldDB" id="A0AAW8R050"/>
<evidence type="ECO:0000259" key="1">
    <source>
        <dbReference type="SMART" id="SM01321"/>
    </source>
</evidence>
<dbReference type="InterPro" id="IPR036515">
    <property type="entry name" value="Transposase_17_sf"/>
</dbReference>
<evidence type="ECO:0000313" key="2">
    <source>
        <dbReference type="EMBL" id="MDT0582661.1"/>
    </source>
</evidence>
<gene>
    <name evidence="2" type="ORF">RM544_08915</name>
</gene>
<dbReference type="RefSeq" id="WP_311361442.1">
    <property type="nucleotide sequence ID" value="NZ_JAVRIE010000003.1"/>
</dbReference>
<comment type="caution">
    <text evidence="2">The sequence shown here is derived from an EMBL/GenBank/DDBJ whole genome shotgun (WGS) entry which is preliminary data.</text>
</comment>
<dbReference type="PANTHER" id="PTHR34322">
    <property type="entry name" value="TRANSPOSASE, Y1_TNP DOMAIN-CONTAINING"/>
    <property type="match status" value="1"/>
</dbReference>
<dbReference type="EMBL" id="JAVRIE010000003">
    <property type="protein sequence ID" value="MDT0582661.1"/>
    <property type="molecule type" value="Genomic_DNA"/>
</dbReference>
<evidence type="ECO:0000313" key="3">
    <source>
        <dbReference type="Proteomes" id="UP001249020"/>
    </source>
</evidence>
<dbReference type="InterPro" id="IPR002686">
    <property type="entry name" value="Transposase_17"/>
</dbReference>
<proteinExistence type="predicted"/>
<dbReference type="Gene3D" id="3.30.70.1290">
    <property type="entry name" value="Transposase IS200-like"/>
    <property type="match status" value="1"/>
</dbReference>
<protein>
    <submittedName>
        <fullName evidence="2">Transposase</fullName>
    </submittedName>
</protein>
<dbReference type="PANTHER" id="PTHR34322:SF2">
    <property type="entry name" value="TRANSPOSASE IS200-LIKE DOMAIN-CONTAINING PROTEIN"/>
    <property type="match status" value="1"/>
</dbReference>
<dbReference type="GO" id="GO:0003677">
    <property type="term" value="F:DNA binding"/>
    <property type="evidence" value="ECO:0007669"/>
    <property type="project" value="InterPro"/>
</dbReference>
<dbReference type="SMART" id="SM01321">
    <property type="entry name" value="Y1_Tnp"/>
    <property type="match status" value="1"/>
</dbReference>
<dbReference type="SUPFAM" id="SSF143422">
    <property type="entry name" value="Transposase IS200-like"/>
    <property type="match status" value="1"/>
</dbReference>